<proteinExistence type="predicted"/>
<dbReference type="STRING" id="1036611.A0A1L9Q3U0"/>
<dbReference type="Proteomes" id="UP000184073">
    <property type="component" value="Unassembled WGS sequence"/>
</dbReference>
<dbReference type="AlphaFoldDB" id="A0A1L9Q3U0"/>
<sequence length="535" mass="60236">MTTKDTPTATPRIPPAHTEFLIGWICVLQKEYRAAASILDERYDTTGLVRGQGDRNQYIMGRVGEHSVSINVPPAGSYGQLHASRIALDMKSTFPRMRFVLLVGIAGGVPFLKQHIRLGDVVLGTKVVPYATGKETDDAFERTGLVKVPPRELLGTLTFLDERIWSGDLVLSKSIERVRTKAGRSAADFVRPPDDRLYRNSYIHKDSDCDCLQPGLQQENLCPPDDREAGSVRIFQGGIGSDNIVMKNAASRDEIARREDILCFEMEATGVMDVTPCLSIRGISDYADGHKNDDWHLYAALAAATCARELLLSLPPQAIAQFPMTLSGDQVDRYITGAVSNPNRFSGSDIERLRQTRENLMERHTFLEELVRTELRKMKKEKAKDDLQRVRRRTERFQSFQKDLRVHLEDLSRLVKQRDDLLFSQDPVVREEYKQLDTQVRRDEEAMAQLAQDSLQATGSLLKRWGAVFSSPQLTSAGTTLGNSGEYIRNITWLLGPGLLFPTVATWRWLELRVFNNGPPRLGNEAEVQSMLTFV</sequence>
<dbReference type="VEuPathDB" id="FungiDB:ASPVEDRAFT_47538"/>
<dbReference type="RefSeq" id="XP_040674154.1">
    <property type="nucleotide sequence ID" value="XM_040813810.1"/>
</dbReference>
<dbReference type="Gene3D" id="3.40.50.1580">
    <property type="entry name" value="Nucleoside phosphorylase domain"/>
    <property type="match status" value="1"/>
</dbReference>
<dbReference type="GeneID" id="63729321"/>
<dbReference type="PANTHER" id="PTHR46082">
    <property type="entry name" value="ATP/GTP-BINDING PROTEIN-RELATED"/>
    <property type="match status" value="1"/>
</dbReference>
<gene>
    <name evidence="1" type="ORF">ASPVEDRAFT_47538</name>
</gene>
<evidence type="ECO:0008006" key="3">
    <source>
        <dbReference type="Google" id="ProtNLM"/>
    </source>
</evidence>
<organism evidence="1 2">
    <name type="scientific">Aspergillus versicolor CBS 583.65</name>
    <dbReference type="NCBI Taxonomy" id="1036611"/>
    <lineage>
        <taxon>Eukaryota</taxon>
        <taxon>Fungi</taxon>
        <taxon>Dikarya</taxon>
        <taxon>Ascomycota</taxon>
        <taxon>Pezizomycotina</taxon>
        <taxon>Eurotiomycetes</taxon>
        <taxon>Eurotiomycetidae</taxon>
        <taxon>Eurotiales</taxon>
        <taxon>Aspergillaceae</taxon>
        <taxon>Aspergillus</taxon>
        <taxon>Aspergillus subgen. Nidulantes</taxon>
    </lineage>
</organism>
<dbReference type="SUPFAM" id="SSF53167">
    <property type="entry name" value="Purine and uridine phosphorylases"/>
    <property type="match status" value="1"/>
</dbReference>
<protein>
    <recommendedName>
        <fullName evidence="3">Nucleoside phosphorylase domain-containing protein</fullName>
    </recommendedName>
</protein>
<dbReference type="InterPro" id="IPR053137">
    <property type="entry name" value="NLR-like"/>
</dbReference>
<reference evidence="2" key="1">
    <citation type="journal article" date="2017" name="Genome Biol.">
        <title>Comparative genomics reveals high biological diversity and specific adaptations in the industrially and medically important fungal genus Aspergillus.</title>
        <authorList>
            <person name="de Vries R.P."/>
            <person name="Riley R."/>
            <person name="Wiebenga A."/>
            <person name="Aguilar-Osorio G."/>
            <person name="Amillis S."/>
            <person name="Uchima C.A."/>
            <person name="Anderluh G."/>
            <person name="Asadollahi M."/>
            <person name="Askin M."/>
            <person name="Barry K."/>
            <person name="Battaglia E."/>
            <person name="Bayram O."/>
            <person name="Benocci T."/>
            <person name="Braus-Stromeyer S.A."/>
            <person name="Caldana C."/>
            <person name="Canovas D."/>
            <person name="Cerqueira G.C."/>
            <person name="Chen F."/>
            <person name="Chen W."/>
            <person name="Choi C."/>
            <person name="Clum A."/>
            <person name="Dos Santos R.A."/>
            <person name="Damasio A.R."/>
            <person name="Diallinas G."/>
            <person name="Emri T."/>
            <person name="Fekete E."/>
            <person name="Flipphi M."/>
            <person name="Freyberg S."/>
            <person name="Gallo A."/>
            <person name="Gournas C."/>
            <person name="Habgood R."/>
            <person name="Hainaut M."/>
            <person name="Harispe M.L."/>
            <person name="Henrissat B."/>
            <person name="Hilden K.S."/>
            <person name="Hope R."/>
            <person name="Hossain A."/>
            <person name="Karabika E."/>
            <person name="Karaffa L."/>
            <person name="Karanyi Z."/>
            <person name="Krasevec N."/>
            <person name="Kuo A."/>
            <person name="Kusch H."/>
            <person name="LaButti K."/>
            <person name="Lagendijk E.L."/>
            <person name="Lapidus A."/>
            <person name="Levasseur A."/>
            <person name="Lindquist E."/>
            <person name="Lipzen A."/>
            <person name="Logrieco A.F."/>
            <person name="MacCabe A."/>
            <person name="Maekelae M.R."/>
            <person name="Malavazi I."/>
            <person name="Melin P."/>
            <person name="Meyer V."/>
            <person name="Mielnichuk N."/>
            <person name="Miskei M."/>
            <person name="Molnar A.P."/>
            <person name="Mule G."/>
            <person name="Ngan C.Y."/>
            <person name="Orejas M."/>
            <person name="Orosz E."/>
            <person name="Ouedraogo J.P."/>
            <person name="Overkamp K.M."/>
            <person name="Park H.-S."/>
            <person name="Perrone G."/>
            <person name="Piumi F."/>
            <person name="Punt P.J."/>
            <person name="Ram A.F."/>
            <person name="Ramon A."/>
            <person name="Rauscher S."/>
            <person name="Record E."/>
            <person name="Riano-Pachon D.M."/>
            <person name="Robert V."/>
            <person name="Roehrig J."/>
            <person name="Ruller R."/>
            <person name="Salamov A."/>
            <person name="Salih N.S."/>
            <person name="Samson R.A."/>
            <person name="Sandor E."/>
            <person name="Sanguinetti M."/>
            <person name="Schuetze T."/>
            <person name="Sepcic K."/>
            <person name="Shelest E."/>
            <person name="Sherlock G."/>
            <person name="Sophianopoulou V."/>
            <person name="Squina F.M."/>
            <person name="Sun H."/>
            <person name="Susca A."/>
            <person name="Todd R.B."/>
            <person name="Tsang A."/>
            <person name="Unkles S.E."/>
            <person name="van de Wiele N."/>
            <person name="van Rossen-Uffink D."/>
            <person name="Oliveira J.V."/>
            <person name="Vesth T.C."/>
            <person name="Visser J."/>
            <person name="Yu J.-H."/>
            <person name="Zhou M."/>
            <person name="Andersen M.R."/>
            <person name="Archer D.B."/>
            <person name="Baker S.E."/>
            <person name="Benoit I."/>
            <person name="Brakhage A.A."/>
            <person name="Braus G.H."/>
            <person name="Fischer R."/>
            <person name="Frisvad J.C."/>
            <person name="Goldman G.H."/>
            <person name="Houbraken J."/>
            <person name="Oakley B."/>
            <person name="Pocsi I."/>
            <person name="Scazzocchio C."/>
            <person name="Seiboth B."/>
            <person name="vanKuyk P.A."/>
            <person name="Wortman J."/>
            <person name="Dyer P.S."/>
            <person name="Grigoriev I.V."/>
        </authorList>
    </citation>
    <scope>NUCLEOTIDE SEQUENCE [LARGE SCALE GENOMIC DNA]</scope>
    <source>
        <strain evidence="2">CBS 583.65</strain>
    </source>
</reference>
<dbReference type="PANTHER" id="PTHR46082:SF6">
    <property type="entry name" value="AAA+ ATPASE DOMAIN-CONTAINING PROTEIN-RELATED"/>
    <property type="match status" value="1"/>
</dbReference>
<accession>A0A1L9Q3U0</accession>
<name>A0A1L9Q3U0_ASPVE</name>
<evidence type="ECO:0000313" key="1">
    <source>
        <dbReference type="EMBL" id="OJJ08392.1"/>
    </source>
</evidence>
<dbReference type="GO" id="GO:0009116">
    <property type="term" value="P:nucleoside metabolic process"/>
    <property type="evidence" value="ECO:0007669"/>
    <property type="project" value="InterPro"/>
</dbReference>
<dbReference type="OrthoDB" id="1577640at2759"/>
<dbReference type="GO" id="GO:0003824">
    <property type="term" value="F:catalytic activity"/>
    <property type="evidence" value="ECO:0007669"/>
    <property type="project" value="InterPro"/>
</dbReference>
<evidence type="ECO:0000313" key="2">
    <source>
        <dbReference type="Proteomes" id="UP000184073"/>
    </source>
</evidence>
<keyword evidence="2" id="KW-1185">Reference proteome</keyword>
<dbReference type="InterPro" id="IPR035994">
    <property type="entry name" value="Nucleoside_phosphorylase_sf"/>
</dbReference>
<dbReference type="EMBL" id="KV878139">
    <property type="protein sequence ID" value="OJJ08392.1"/>
    <property type="molecule type" value="Genomic_DNA"/>
</dbReference>